<dbReference type="EMBL" id="JAAAJA010000272">
    <property type="protein sequence ID" value="KAG0257107.1"/>
    <property type="molecule type" value="Genomic_DNA"/>
</dbReference>
<evidence type="ECO:0000256" key="1">
    <source>
        <dbReference type="ARBA" id="ARBA00023125"/>
    </source>
</evidence>
<keyword evidence="5" id="KW-1185">Reference proteome</keyword>
<reference evidence="4" key="1">
    <citation type="journal article" date="2020" name="Fungal Divers.">
        <title>Resolving the Mortierellaceae phylogeny through synthesis of multi-gene phylogenetics and phylogenomics.</title>
        <authorList>
            <person name="Vandepol N."/>
            <person name="Liber J."/>
            <person name="Desiro A."/>
            <person name="Na H."/>
            <person name="Kennedy M."/>
            <person name="Barry K."/>
            <person name="Grigoriev I.V."/>
            <person name="Miller A.N."/>
            <person name="O'Donnell K."/>
            <person name="Stajich J.E."/>
            <person name="Bonito G."/>
        </authorList>
    </citation>
    <scope>NUCLEOTIDE SEQUENCE</scope>
    <source>
        <strain evidence="4">KOD948</strain>
    </source>
</reference>
<dbReference type="PANTHER" id="PTHR19303">
    <property type="entry name" value="TRANSPOSON"/>
    <property type="match status" value="1"/>
</dbReference>
<evidence type="ECO:0000259" key="3">
    <source>
        <dbReference type="PROSITE" id="PS51253"/>
    </source>
</evidence>
<protein>
    <recommendedName>
        <fullName evidence="3">HTH CENPB-type domain-containing protein</fullName>
    </recommendedName>
</protein>
<dbReference type="Gene3D" id="1.10.10.60">
    <property type="entry name" value="Homeodomain-like"/>
    <property type="match status" value="2"/>
</dbReference>
<evidence type="ECO:0000313" key="5">
    <source>
        <dbReference type="Proteomes" id="UP000726737"/>
    </source>
</evidence>
<feature type="domain" description="HTH CENPB-type" evidence="3">
    <location>
        <begin position="75"/>
        <end position="171"/>
    </location>
</feature>
<dbReference type="InterPro" id="IPR009057">
    <property type="entry name" value="Homeodomain-like_sf"/>
</dbReference>
<dbReference type="InterPro" id="IPR041188">
    <property type="entry name" value="HTH_ABP1_N"/>
</dbReference>
<dbReference type="GO" id="GO:0005634">
    <property type="term" value="C:nucleus"/>
    <property type="evidence" value="ECO:0007669"/>
    <property type="project" value="TreeGrafter"/>
</dbReference>
<dbReference type="SMART" id="SM00674">
    <property type="entry name" value="CENPB"/>
    <property type="match status" value="1"/>
</dbReference>
<dbReference type="PANTHER" id="PTHR19303:SF73">
    <property type="entry name" value="PROTEIN PDC2"/>
    <property type="match status" value="1"/>
</dbReference>
<dbReference type="InterPro" id="IPR050863">
    <property type="entry name" value="CenT-Element_Derived"/>
</dbReference>
<dbReference type="Proteomes" id="UP000726737">
    <property type="component" value="Unassembled WGS sequence"/>
</dbReference>
<keyword evidence="1" id="KW-0238">DNA-binding</keyword>
<evidence type="ECO:0000256" key="2">
    <source>
        <dbReference type="SAM" id="MobiDB-lite"/>
    </source>
</evidence>
<dbReference type="Pfam" id="PF03221">
    <property type="entry name" value="HTH_Tnp_Tc5"/>
    <property type="match status" value="1"/>
</dbReference>
<sequence length="462" mass="51353">MSTSAPRPVKGLTHEQRYSLCLKKQQCPTMRQSELAAWFKEKYAFGISQPTVSHSLKKSAEILAIGISAPGIEPTRVRNRPVRHPELELALYQWVRAREQGYQQKQENELEQPSGNSVMDTGIAIPLEPITGPALFRQAQKIALEMNIRDIVFCPGWLARFKARYGIKHGRTTHRIQSGLSPSSTGSITTNSSPSLSPSVEPMVSSIITPTSTPLDPLNSYVRPSISVPANIDHSHISLQTQQYRRQQYRQQQLHQQPQQPHEQQHTHLTLLNIQPTSTTGSSTTLNLDFLHSIPIIASPPSNAFKLEGSPTSNSFIHSSPLPSSPLSHNQVSFSRTGTPNPVFHTTGLGSNAPCMEQPMDAALGNILVHSDQDAELVLLQLRQYVESHIQDPSRALESLRILENELQSLQEAQSLVLQLRQYMGPRLRGSIKVLESLGTLERALKPTWTRGSIIIAKSEEE</sequence>
<dbReference type="GO" id="GO:0003677">
    <property type="term" value="F:DNA binding"/>
    <property type="evidence" value="ECO:0007669"/>
    <property type="project" value="UniProtKB-KW"/>
</dbReference>
<accession>A0A9P6Q2J1</accession>
<dbReference type="SUPFAM" id="SSF46689">
    <property type="entry name" value="Homeodomain-like"/>
    <property type="match status" value="1"/>
</dbReference>
<dbReference type="OrthoDB" id="125347at2759"/>
<dbReference type="InterPro" id="IPR006600">
    <property type="entry name" value="HTH_CenpB_DNA-bd_dom"/>
</dbReference>
<dbReference type="AlphaFoldDB" id="A0A9P6Q2J1"/>
<proteinExistence type="predicted"/>
<dbReference type="Pfam" id="PF18107">
    <property type="entry name" value="HTH_ABP1_N"/>
    <property type="match status" value="1"/>
</dbReference>
<feature type="region of interest" description="Disordered" evidence="2">
    <location>
        <begin position="176"/>
        <end position="202"/>
    </location>
</feature>
<name>A0A9P6Q2J1_9FUNG</name>
<organism evidence="4 5">
    <name type="scientific">Mortierella polycephala</name>
    <dbReference type="NCBI Taxonomy" id="41804"/>
    <lineage>
        <taxon>Eukaryota</taxon>
        <taxon>Fungi</taxon>
        <taxon>Fungi incertae sedis</taxon>
        <taxon>Mucoromycota</taxon>
        <taxon>Mortierellomycotina</taxon>
        <taxon>Mortierellomycetes</taxon>
        <taxon>Mortierellales</taxon>
        <taxon>Mortierellaceae</taxon>
        <taxon>Mortierella</taxon>
    </lineage>
</organism>
<dbReference type="PROSITE" id="PS51253">
    <property type="entry name" value="HTH_CENPB"/>
    <property type="match status" value="1"/>
</dbReference>
<evidence type="ECO:0000313" key="4">
    <source>
        <dbReference type="EMBL" id="KAG0257107.1"/>
    </source>
</evidence>
<gene>
    <name evidence="4" type="ORF">BG011_004157</name>
</gene>
<comment type="caution">
    <text evidence="4">The sequence shown here is derived from an EMBL/GenBank/DDBJ whole genome shotgun (WGS) entry which is preliminary data.</text>
</comment>
<feature type="compositionally biased region" description="Polar residues" evidence="2">
    <location>
        <begin position="176"/>
        <end position="198"/>
    </location>
</feature>